<evidence type="ECO:0000256" key="4">
    <source>
        <dbReference type="SAM" id="MobiDB-lite"/>
    </source>
</evidence>
<feature type="region of interest" description="Disordered" evidence="4">
    <location>
        <begin position="1"/>
        <end position="154"/>
    </location>
</feature>
<keyword evidence="2" id="KW-0597">Phosphoprotein</keyword>
<keyword evidence="3" id="KW-0539">Nucleus</keyword>
<dbReference type="AlphaFoldDB" id="F0WCB1"/>
<dbReference type="PANTHER" id="PTHR14150">
    <property type="entry name" value="U3 SMALL NUCLEOLAR RNA-ASSOCIATED PROTEIN 14"/>
    <property type="match status" value="1"/>
</dbReference>
<reference evidence="5" key="1">
    <citation type="journal article" date="2011" name="PLoS Biol.">
        <title>Gene gain and loss during evolution of obligate parasitism in the white rust pathogen of Arabidopsis thaliana.</title>
        <authorList>
            <person name="Kemen E."/>
            <person name="Gardiner A."/>
            <person name="Schultz-Larsen T."/>
            <person name="Kemen A.C."/>
            <person name="Balmuth A.L."/>
            <person name="Robert-Seilaniantz A."/>
            <person name="Bailey K."/>
            <person name="Holub E."/>
            <person name="Studholme D.J."/>
            <person name="Maclean D."/>
            <person name="Jones J.D."/>
        </authorList>
    </citation>
    <scope>NUCLEOTIDE SEQUENCE</scope>
</reference>
<feature type="region of interest" description="Disordered" evidence="4">
    <location>
        <begin position="537"/>
        <end position="556"/>
    </location>
</feature>
<gene>
    <name evidence="5" type="primary">AlNc14C57G4294</name>
    <name evidence="5" type="ORF">ALNC14_049680</name>
</gene>
<feature type="region of interest" description="Disordered" evidence="4">
    <location>
        <begin position="172"/>
        <end position="194"/>
    </location>
</feature>
<evidence type="ECO:0000256" key="3">
    <source>
        <dbReference type="ARBA" id="ARBA00023242"/>
    </source>
</evidence>
<feature type="compositionally biased region" description="Basic and acidic residues" evidence="4">
    <location>
        <begin position="115"/>
        <end position="143"/>
    </location>
</feature>
<feature type="compositionally biased region" description="Basic residues" evidence="4">
    <location>
        <begin position="583"/>
        <end position="592"/>
    </location>
</feature>
<feature type="compositionally biased region" description="Polar residues" evidence="4">
    <location>
        <begin position="621"/>
        <end position="630"/>
    </location>
</feature>
<dbReference type="HOGENOM" id="CLU_003783_1_0_1"/>
<evidence type="ECO:0000256" key="2">
    <source>
        <dbReference type="ARBA" id="ARBA00022553"/>
    </source>
</evidence>
<dbReference type="Pfam" id="PF04615">
    <property type="entry name" value="Utp14"/>
    <property type="match status" value="1"/>
</dbReference>
<feature type="region of interest" description="Disordered" evidence="4">
    <location>
        <begin position="561"/>
        <end position="594"/>
    </location>
</feature>
<sequence>MTRSKRRARNASTQDVYSDAEEENEQAVRKLHARVDNEAFGENETQNSGGNDSELDENEAFNSEDEILYGSFFSKSAPENDSDPEPGELLSDLLDNAPAPRLTTTNADLSEDSDVEGKQQKLRALVDHLHPEKKPKAREEIHESTPAPSSMFAKGIISRKEDELTLESLLGAPSKSIQSEAKDVEEAQEPQGTAHLHLNKIQKQVRAALATDESSKDLVKPLESSVVLDREVRKIAYKSKKKDLDVFQPLVKANREKQTLDLRAQAPETAKMTPAMLATNFKPQTNMELQVQKLLQSGGMDDKSIMQQEEATLAHNQVSKEEVIKRQKELSKMRSLLFYEEQKQKRIKKIKSKLYHKIRNKQDGKKSSTETNEQEMVEKRAEERMTLKHTNTSKWVKHHLKRGVLADQETRSAIAEQLQRGQDLRNKMETIHSDQDTEDEGEADLSLTLVRDAKSILNEEKDGEKVKGLHGMKFMQKAHQKQRENARIEAGKLLLELQETHDSDHNSEEEAPTKPKVDSDNMRMTKGMTACSTLTIPVDLDSTKPPSTDIQLVNKEIPSLPEVSTYPASEPDRENPWLAPQNKSKKAKKHPKPAKDFAISTAISALSTQTSSKAAPKRKFMQSSTPSTDTPPKDNIKAPKKRSKIASSQQDLVHRAFAFAQEDDTIAREKDRIASKDSETIKGAEVAKLVGMNGWGAWAGEGVPESSRQKSRQLHAEKLVQETKKQILAKRKDSKLANVLINEKKDKQAAKFTAKEVPYPFTCRAEYEMAMRNPLGNDWNTLHATNSLTMPKIIKRAGQEIAPMTLSKEQKKWSIQMLSKQRKGRF</sequence>
<protein>
    <submittedName>
        <fullName evidence="5">U3 small nucleolar RNAassociated protein putative</fullName>
    </submittedName>
</protein>
<accession>F0WCB1</accession>
<reference evidence="5" key="2">
    <citation type="submission" date="2011-02" db="EMBL/GenBank/DDBJ databases">
        <authorList>
            <person name="MacLean D."/>
        </authorList>
    </citation>
    <scope>NUCLEOTIDE SEQUENCE</scope>
</reference>
<proteinExistence type="predicted"/>
<dbReference type="GO" id="GO:0032040">
    <property type="term" value="C:small-subunit processome"/>
    <property type="evidence" value="ECO:0007669"/>
    <property type="project" value="InterPro"/>
</dbReference>
<dbReference type="PANTHER" id="PTHR14150:SF12">
    <property type="entry name" value="U3 SMALL NUCLEOLAR RNA-ASSOCIATED PROTEIN 14 HOMOLOG A"/>
    <property type="match status" value="1"/>
</dbReference>
<evidence type="ECO:0000313" key="5">
    <source>
        <dbReference type="EMBL" id="CCA18825.1"/>
    </source>
</evidence>
<name>F0WCB1_9STRA</name>
<organism evidence="5">
    <name type="scientific">Albugo laibachii Nc14</name>
    <dbReference type="NCBI Taxonomy" id="890382"/>
    <lineage>
        <taxon>Eukaryota</taxon>
        <taxon>Sar</taxon>
        <taxon>Stramenopiles</taxon>
        <taxon>Oomycota</taxon>
        <taxon>Peronosporomycetes</taxon>
        <taxon>Albuginales</taxon>
        <taxon>Albuginaceae</taxon>
        <taxon>Albugo</taxon>
    </lineage>
</organism>
<dbReference type="GO" id="GO:0006364">
    <property type="term" value="P:rRNA processing"/>
    <property type="evidence" value="ECO:0007669"/>
    <property type="project" value="InterPro"/>
</dbReference>
<dbReference type="InterPro" id="IPR006709">
    <property type="entry name" value="SSU_processome_Utp14"/>
</dbReference>
<comment type="subcellular location">
    <subcellularLocation>
        <location evidence="1">Nucleus</location>
        <location evidence="1">Nucleolus</location>
    </subcellularLocation>
</comment>
<feature type="region of interest" description="Disordered" evidence="4">
    <location>
        <begin position="607"/>
        <end position="649"/>
    </location>
</feature>
<evidence type="ECO:0000256" key="1">
    <source>
        <dbReference type="ARBA" id="ARBA00004604"/>
    </source>
</evidence>
<feature type="region of interest" description="Disordered" evidence="4">
    <location>
        <begin position="500"/>
        <end position="522"/>
    </location>
</feature>
<dbReference type="EMBL" id="FR824102">
    <property type="protein sequence ID" value="CCA18825.1"/>
    <property type="molecule type" value="Genomic_DNA"/>
</dbReference>
<feature type="compositionally biased region" description="Acidic residues" evidence="4">
    <location>
        <begin position="53"/>
        <end position="67"/>
    </location>
</feature>